<evidence type="ECO:0000256" key="1">
    <source>
        <dbReference type="ARBA" id="ARBA00002442"/>
    </source>
</evidence>
<evidence type="ECO:0000313" key="13">
    <source>
        <dbReference type="EMBL" id="CCF82694.1"/>
    </source>
</evidence>
<keyword evidence="14" id="KW-1185">Reference proteome</keyword>
<comment type="similarity">
    <text evidence="3">Belongs to the CcmB/CycW/HelB family.</text>
</comment>
<evidence type="ECO:0000256" key="8">
    <source>
        <dbReference type="ARBA" id="ARBA00022692"/>
    </source>
</evidence>
<keyword evidence="8 12" id="KW-0812">Transmembrane</keyword>
<feature type="transmembrane region" description="Helical" evidence="12">
    <location>
        <begin position="171"/>
        <end position="191"/>
    </location>
</feature>
<dbReference type="Pfam" id="PF03379">
    <property type="entry name" value="CcmB"/>
    <property type="match status" value="1"/>
</dbReference>
<reference evidence="13 14" key="1">
    <citation type="journal article" date="2012" name="ISME J.">
        <title>Nitrification expanded: discovery, physiology and genomics of a nitrite-oxidizing bacterium from the phylum Chloroflexi.</title>
        <authorList>
            <person name="Sorokin D.Y."/>
            <person name="Lucker S."/>
            <person name="Vejmelkova D."/>
            <person name="Kostrikina N.A."/>
            <person name="Kleerebezem R."/>
            <person name="Rijpstra W.I."/>
            <person name="Damste J.S."/>
            <person name="Le Paslier D."/>
            <person name="Muyzer G."/>
            <person name="Wagner M."/>
            <person name="van Loosdrecht M.C."/>
            <person name="Daims H."/>
        </authorList>
    </citation>
    <scope>NUCLEOTIDE SEQUENCE [LARGE SCALE GENOMIC DNA]</scope>
    <source>
        <strain evidence="14">none</strain>
    </source>
</reference>
<comment type="function">
    <text evidence="1">Required for the export of heme to the periplasm for the biogenesis of c-type cytochromes.</text>
</comment>
<evidence type="ECO:0000256" key="11">
    <source>
        <dbReference type="ARBA" id="ARBA00023136"/>
    </source>
</evidence>
<sequence>MSAFGKIYAIVWKDLLTEVRTKELFGGMFLFALLTSITFNFAFDLTISGSPDRPAAVAKAASGAGAIWVAFIFAGMLGLGRAVSLERDRGSFDGLLLCPVDRGVIYLGKLAGNLIFIGLVELIAVPVFGALFNLPVLQPALLLVLGLGTLGFAALGTLFSVMAASTRARDVMLPVLLFPISLPVVIGTVRATTMILTHQTGDLIPWLNLLGAFDVIFLTIAFLVFDRVVEE</sequence>
<comment type="subcellular location">
    <subcellularLocation>
        <location evidence="2">Cell inner membrane</location>
        <topology evidence="2">Multi-pass membrane protein</topology>
    </subcellularLocation>
</comment>
<accession>I4EDD2</accession>
<dbReference type="OrthoDB" id="9812809at2"/>
<dbReference type="GO" id="GO:0005886">
    <property type="term" value="C:plasma membrane"/>
    <property type="evidence" value="ECO:0007669"/>
    <property type="project" value="UniProtKB-SubCell"/>
</dbReference>
<keyword evidence="10 12" id="KW-1133">Transmembrane helix</keyword>
<evidence type="ECO:0000256" key="7">
    <source>
        <dbReference type="ARBA" id="ARBA00022519"/>
    </source>
</evidence>
<dbReference type="InterPro" id="IPR003544">
    <property type="entry name" value="Cyt_c_biogenesis_CcmB"/>
</dbReference>
<name>I4EDD2_9BACT</name>
<evidence type="ECO:0000256" key="10">
    <source>
        <dbReference type="ARBA" id="ARBA00022989"/>
    </source>
</evidence>
<dbReference type="GO" id="GO:0017004">
    <property type="term" value="P:cytochrome complex assembly"/>
    <property type="evidence" value="ECO:0007669"/>
    <property type="project" value="UniProtKB-KW"/>
</dbReference>
<proteinExistence type="inferred from homology"/>
<comment type="caution">
    <text evidence="13">The sequence shown here is derived from an EMBL/GenBank/DDBJ whole genome shotgun (WGS) entry which is preliminary data.</text>
</comment>
<dbReference type="PRINTS" id="PR01414">
    <property type="entry name" value="CCMBBIOGNSIS"/>
</dbReference>
<feature type="transmembrane region" description="Helical" evidence="12">
    <location>
        <begin position="63"/>
        <end position="83"/>
    </location>
</feature>
<feature type="transmembrane region" description="Helical" evidence="12">
    <location>
        <begin position="24"/>
        <end position="43"/>
    </location>
</feature>
<keyword evidence="7" id="KW-0997">Cell inner membrane</keyword>
<keyword evidence="11 12" id="KW-0472">Membrane</keyword>
<feature type="transmembrane region" description="Helical" evidence="12">
    <location>
        <begin position="140"/>
        <end position="164"/>
    </location>
</feature>
<evidence type="ECO:0000256" key="4">
    <source>
        <dbReference type="ARBA" id="ARBA00016452"/>
    </source>
</evidence>
<keyword evidence="9" id="KW-0201">Cytochrome c-type biogenesis</keyword>
<keyword evidence="5" id="KW-0813">Transport</keyword>
<dbReference type="GO" id="GO:0015232">
    <property type="term" value="F:heme transmembrane transporter activity"/>
    <property type="evidence" value="ECO:0007669"/>
    <property type="project" value="InterPro"/>
</dbReference>
<dbReference type="PANTHER" id="PTHR30070">
    <property type="entry name" value="HEME EXPORTER PROTEIN B"/>
    <property type="match status" value="1"/>
</dbReference>
<evidence type="ECO:0000256" key="3">
    <source>
        <dbReference type="ARBA" id="ARBA00010544"/>
    </source>
</evidence>
<evidence type="ECO:0000313" key="14">
    <source>
        <dbReference type="Proteomes" id="UP000004221"/>
    </source>
</evidence>
<dbReference type="PANTHER" id="PTHR30070:SF1">
    <property type="entry name" value="CYTOCHROME C BIOGENESIS B-RELATED"/>
    <property type="match status" value="1"/>
</dbReference>
<evidence type="ECO:0000256" key="9">
    <source>
        <dbReference type="ARBA" id="ARBA00022748"/>
    </source>
</evidence>
<organism evidence="13 14">
    <name type="scientific">Nitrolancea hollandica Lb</name>
    <dbReference type="NCBI Taxonomy" id="1129897"/>
    <lineage>
        <taxon>Bacteria</taxon>
        <taxon>Pseudomonadati</taxon>
        <taxon>Thermomicrobiota</taxon>
        <taxon>Thermomicrobia</taxon>
        <taxon>Sphaerobacterales</taxon>
        <taxon>Sphaerobacterineae</taxon>
        <taxon>Sphaerobacteraceae</taxon>
        <taxon>Nitrolancea</taxon>
    </lineage>
</organism>
<evidence type="ECO:0000256" key="2">
    <source>
        <dbReference type="ARBA" id="ARBA00004429"/>
    </source>
</evidence>
<dbReference type="Proteomes" id="UP000004221">
    <property type="component" value="Unassembled WGS sequence"/>
</dbReference>
<feature type="transmembrane region" description="Helical" evidence="12">
    <location>
        <begin position="203"/>
        <end position="225"/>
    </location>
</feature>
<dbReference type="InterPro" id="IPR026031">
    <property type="entry name" value="Cyt_c_CcmB_bac"/>
</dbReference>
<dbReference type="AlphaFoldDB" id="I4EDD2"/>
<dbReference type="EMBL" id="CAGS01000053">
    <property type="protein sequence ID" value="CCF82694.1"/>
    <property type="molecule type" value="Genomic_DNA"/>
</dbReference>
<feature type="transmembrane region" description="Helical" evidence="12">
    <location>
        <begin position="104"/>
        <end position="128"/>
    </location>
</feature>
<keyword evidence="6" id="KW-1003">Cell membrane</keyword>
<dbReference type="RefSeq" id="WP_008474994.1">
    <property type="nucleotide sequence ID" value="NZ_CAGS01000053.1"/>
</dbReference>
<gene>
    <name evidence="13" type="ORF">NITHO_1460006</name>
</gene>
<protein>
    <recommendedName>
        <fullName evidence="4">Heme exporter protein B</fullName>
    </recommendedName>
</protein>
<evidence type="ECO:0000256" key="12">
    <source>
        <dbReference type="SAM" id="Phobius"/>
    </source>
</evidence>
<dbReference type="PIRSF" id="PIRSF002764">
    <property type="entry name" value="CcmB"/>
    <property type="match status" value="1"/>
</dbReference>
<evidence type="ECO:0000256" key="6">
    <source>
        <dbReference type="ARBA" id="ARBA00022475"/>
    </source>
</evidence>
<dbReference type="GO" id="GO:1903607">
    <property type="term" value="P:cytochrome c biosynthetic process"/>
    <property type="evidence" value="ECO:0007669"/>
    <property type="project" value="TreeGrafter"/>
</dbReference>
<evidence type="ECO:0000256" key="5">
    <source>
        <dbReference type="ARBA" id="ARBA00022448"/>
    </source>
</evidence>